<dbReference type="Proteomes" id="UP001159427">
    <property type="component" value="Unassembled WGS sequence"/>
</dbReference>
<name>A0ABN8SHC7_9CNID</name>
<feature type="compositionally biased region" description="Basic and acidic residues" evidence="1">
    <location>
        <begin position="20"/>
        <end position="30"/>
    </location>
</feature>
<feature type="region of interest" description="Disordered" evidence="1">
    <location>
        <begin position="1"/>
        <end position="30"/>
    </location>
</feature>
<organism evidence="2 3">
    <name type="scientific">Porites evermanni</name>
    <dbReference type="NCBI Taxonomy" id="104178"/>
    <lineage>
        <taxon>Eukaryota</taxon>
        <taxon>Metazoa</taxon>
        <taxon>Cnidaria</taxon>
        <taxon>Anthozoa</taxon>
        <taxon>Hexacorallia</taxon>
        <taxon>Scleractinia</taxon>
        <taxon>Fungiina</taxon>
        <taxon>Poritidae</taxon>
        <taxon>Porites</taxon>
    </lineage>
</organism>
<reference evidence="2 3" key="1">
    <citation type="submission" date="2022-05" db="EMBL/GenBank/DDBJ databases">
        <authorList>
            <consortium name="Genoscope - CEA"/>
            <person name="William W."/>
        </authorList>
    </citation>
    <scope>NUCLEOTIDE SEQUENCE [LARGE SCALE GENOMIC DNA]</scope>
</reference>
<keyword evidence="3" id="KW-1185">Reference proteome</keyword>
<protein>
    <submittedName>
        <fullName evidence="2">Uncharacterized protein</fullName>
    </submittedName>
</protein>
<proteinExistence type="predicted"/>
<comment type="caution">
    <text evidence="2">The sequence shown here is derived from an EMBL/GenBank/DDBJ whole genome shotgun (WGS) entry which is preliminary data.</text>
</comment>
<gene>
    <name evidence="2" type="ORF">PEVE_00021039</name>
</gene>
<sequence>MAAQSPTDSILPQWKKAGKQGKEMTKPEDEKKAAAVKITESAKPILEEQALLREKLKNMPSWKKEKDTVQKRKMQPM</sequence>
<evidence type="ECO:0000313" key="3">
    <source>
        <dbReference type="Proteomes" id="UP001159427"/>
    </source>
</evidence>
<evidence type="ECO:0000256" key="1">
    <source>
        <dbReference type="SAM" id="MobiDB-lite"/>
    </source>
</evidence>
<dbReference type="EMBL" id="CALNXI010002816">
    <property type="protein sequence ID" value="CAH3190905.1"/>
    <property type="molecule type" value="Genomic_DNA"/>
</dbReference>
<feature type="non-terminal residue" evidence="2">
    <location>
        <position position="77"/>
    </location>
</feature>
<accession>A0ABN8SHC7</accession>
<evidence type="ECO:0000313" key="2">
    <source>
        <dbReference type="EMBL" id="CAH3190905.1"/>
    </source>
</evidence>
<feature type="compositionally biased region" description="Polar residues" evidence="1">
    <location>
        <begin position="1"/>
        <end position="10"/>
    </location>
</feature>